<evidence type="ECO:0000313" key="2">
    <source>
        <dbReference type="EMBL" id="QSQ17166.1"/>
    </source>
</evidence>
<gene>
    <name evidence="2" type="ORF">JY572_14370</name>
</gene>
<name>A0ABX7NFB9_9BACT</name>
<keyword evidence="1" id="KW-0732">Signal</keyword>
<feature type="signal peptide" evidence="1">
    <location>
        <begin position="1"/>
        <end position="21"/>
    </location>
</feature>
<organism evidence="2 3">
    <name type="scientific">Myxococcus landrumensis</name>
    <dbReference type="NCBI Taxonomy" id="2813577"/>
    <lineage>
        <taxon>Bacteria</taxon>
        <taxon>Pseudomonadati</taxon>
        <taxon>Myxococcota</taxon>
        <taxon>Myxococcia</taxon>
        <taxon>Myxococcales</taxon>
        <taxon>Cystobacterineae</taxon>
        <taxon>Myxococcaceae</taxon>
        <taxon>Myxococcus</taxon>
    </lineage>
</organism>
<evidence type="ECO:0000313" key="3">
    <source>
        <dbReference type="Proteomes" id="UP000663090"/>
    </source>
</evidence>
<keyword evidence="3" id="KW-1185">Reference proteome</keyword>
<reference evidence="2 3" key="1">
    <citation type="submission" date="2021-02" db="EMBL/GenBank/DDBJ databases">
        <title>De Novo genome assembly of isolated myxobacteria.</title>
        <authorList>
            <person name="Stevens D.C."/>
        </authorList>
    </citation>
    <scope>NUCLEOTIDE SEQUENCE [LARGE SCALE GENOMIC DNA]</scope>
    <source>
        <strain evidence="2 3">SCHIC003</strain>
    </source>
</reference>
<sequence length="450" mass="48506">MQRNRSWLVVLLLMLPGVAWAQEPEEEPSPEELEEDAPGVEPDERWWNLFRVEATTWALLPRAGVGTDSGYFQVDPTIDFERGEEFGVNLGAPLRLRIWGPRDGGIVRREDWDELSDWGQLVRGLKLGSDNSPLGVWFGQIDSYSLLSGHLVRRYAHRANPNYHPAAGVLTGTLGPVYVEAFTSDVLGARLMGAEAELDLEHVLFGRPQQRGRYTLGMSAVHDWGRAGGRAASVTLAHVDAVAVLVVRPEFEAHVFAGWGGRPDTGGAWGAVAGVGADAETSTLDMILRLEARHQRGGFRQGFFGADYELARFQAAGTSGAPLADAPFPDGYSLFGESEVGWDAVSYGGPKAHLKLSLGAEVFSWGRFDVDGRVAVQLFERSVEVALKGLAVGVGQPGARYLGSAEVRWRFLGGGFYATGTGGTLLFPTTEGALRPGAFASVGLGVDNAR</sequence>
<feature type="chain" id="PRO_5045816020" description="Alginate export domain-containing protein" evidence="1">
    <location>
        <begin position="22"/>
        <end position="450"/>
    </location>
</feature>
<protein>
    <recommendedName>
        <fullName evidence="4">Alginate export domain-containing protein</fullName>
    </recommendedName>
</protein>
<evidence type="ECO:0008006" key="4">
    <source>
        <dbReference type="Google" id="ProtNLM"/>
    </source>
</evidence>
<dbReference type="EMBL" id="CP071091">
    <property type="protein sequence ID" value="QSQ17166.1"/>
    <property type="molecule type" value="Genomic_DNA"/>
</dbReference>
<accession>A0ABX7NFB9</accession>
<dbReference type="Proteomes" id="UP000663090">
    <property type="component" value="Chromosome"/>
</dbReference>
<proteinExistence type="predicted"/>
<evidence type="ECO:0000256" key="1">
    <source>
        <dbReference type="SAM" id="SignalP"/>
    </source>
</evidence>
<dbReference type="RefSeq" id="WP_206718801.1">
    <property type="nucleotide sequence ID" value="NZ_CP071091.1"/>
</dbReference>